<protein>
    <recommendedName>
        <fullName evidence="6">Tyrosine-protein phosphatase domain-containing protein</fullName>
    </recommendedName>
</protein>
<evidence type="ECO:0000256" key="1">
    <source>
        <dbReference type="SAM" id="MobiDB-lite"/>
    </source>
</evidence>
<dbReference type="InterPro" id="IPR003595">
    <property type="entry name" value="Tyr_Pase_cat"/>
</dbReference>
<proteinExistence type="predicted"/>
<dbReference type="CDD" id="cd00047">
    <property type="entry name" value="PTPc"/>
    <property type="match status" value="1"/>
</dbReference>
<feature type="domain" description="Tyrosine specific protein phosphatases" evidence="3">
    <location>
        <begin position="538"/>
        <end position="585"/>
    </location>
</feature>
<dbReference type="Gene3D" id="3.90.190.10">
    <property type="entry name" value="Protein tyrosine phosphatase superfamily"/>
    <property type="match status" value="1"/>
</dbReference>
<keyword evidence="5" id="KW-1185">Reference proteome</keyword>
<organism evidence="4 5">
    <name type="scientific">Caenorhabditis angaria</name>
    <dbReference type="NCBI Taxonomy" id="860376"/>
    <lineage>
        <taxon>Eukaryota</taxon>
        <taxon>Metazoa</taxon>
        <taxon>Ecdysozoa</taxon>
        <taxon>Nematoda</taxon>
        <taxon>Chromadorea</taxon>
        <taxon>Rhabditida</taxon>
        <taxon>Rhabditina</taxon>
        <taxon>Rhabditomorpha</taxon>
        <taxon>Rhabditoidea</taxon>
        <taxon>Rhabditidae</taxon>
        <taxon>Peloderinae</taxon>
        <taxon>Caenorhabditis</taxon>
    </lineage>
</organism>
<dbReference type="Proteomes" id="UP001152747">
    <property type="component" value="Unassembled WGS sequence"/>
</dbReference>
<dbReference type="InterPro" id="IPR000242">
    <property type="entry name" value="PTP_cat"/>
</dbReference>
<evidence type="ECO:0000313" key="5">
    <source>
        <dbReference type="Proteomes" id="UP001152747"/>
    </source>
</evidence>
<dbReference type="AlphaFoldDB" id="A0A9P1I3I2"/>
<evidence type="ECO:0000259" key="2">
    <source>
        <dbReference type="PROSITE" id="PS50055"/>
    </source>
</evidence>
<evidence type="ECO:0008006" key="6">
    <source>
        <dbReference type="Google" id="ProtNLM"/>
    </source>
</evidence>
<dbReference type="SUPFAM" id="SSF52799">
    <property type="entry name" value="(Phosphotyrosine protein) phosphatases II"/>
    <property type="match status" value="1"/>
</dbReference>
<reference evidence="4" key="1">
    <citation type="submission" date="2022-11" db="EMBL/GenBank/DDBJ databases">
        <authorList>
            <person name="Kikuchi T."/>
        </authorList>
    </citation>
    <scope>NUCLEOTIDE SEQUENCE</scope>
    <source>
        <strain evidence="4">PS1010</strain>
    </source>
</reference>
<dbReference type="PROSITE" id="PS50055">
    <property type="entry name" value="TYR_PHOSPHATASE_PTP"/>
    <property type="match status" value="1"/>
</dbReference>
<dbReference type="EMBL" id="CANHGI010000001">
    <property type="protein sequence ID" value="CAI5437425.1"/>
    <property type="molecule type" value="Genomic_DNA"/>
</dbReference>
<dbReference type="PANTHER" id="PTHR23219:SF18">
    <property type="entry name" value="TYROSINE-PROTEIN PHOSPHATASE DOMAIN-CONTAINING PROTEIN-RELATED"/>
    <property type="match status" value="1"/>
</dbReference>
<evidence type="ECO:0000259" key="3">
    <source>
        <dbReference type="PROSITE" id="PS50056"/>
    </source>
</evidence>
<comment type="caution">
    <text evidence="4">The sequence shown here is derived from an EMBL/GenBank/DDBJ whole genome shotgun (WGS) entry which is preliminary data.</text>
</comment>
<feature type="domain" description="Tyrosine-protein phosphatase" evidence="2">
    <location>
        <begin position="367"/>
        <end position="594"/>
    </location>
</feature>
<dbReference type="PRINTS" id="PR00700">
    <property type="entry name" value="PRTYPHPHTASE"/>
</dbReference>
<name>A0A9P1I3I2_9PELO</name>
<dbReference type="InterPro" id="IPR029021">
    <property type="entry name" value="Prot-tyrosine_phosphatase-like"/>
</dbReference>
<sequence>MQFLNLTAQAKFKKLPNSLETMMRPKCNAWLNYCNESLILAISDLSINSFPRIVPLEEWYFVFKNAECHNLHIQTDRELSIELLTEILCCDLIYDVKYEGPQISEEILYKISEFVEDNFEIKVNYWDIQKAGSSKATTIEILDYTDSFEDLIDVMQNCSDLNFLMTWSTFENTIDSLLKLENKCIPDWRIDIEEIYENADFELVIGDFQNIIYELFGDAVYCKIEGTSKKNRIRIIRKEQSKKKEKSGRKNLKKSKSKSNTALTSPQPAAAQTPPTPGTPTATTTTITQVGAGVTTTMTTISPNTLIGGVTTTMTQVGGAADGQWPYDSAVKKLLQQNKFDPTSPAAEFAAVQTPVPTQEACAGFFQNPTKNRNQELPIDETNRLKLQIPAGGYINAAKITNPADSTRNLMIGQVPEVADLEVFWRMIFDEGISSVFFGFVPNETLNLSSFFPNTNGAFATFGTMFLNVKKVEMIGKEANAILIEVLPDGCSNSNLVTVYTISTWNIGKVPTNISDCSVICEKMSKASDAILFCSWNGVGRAGTILMIYCIMSHVIKNVDVKINELFIALRGQRFGIVENAEQYLAIYQAIAFWIKTKSNDPENISKVAELCANLQ</sequence>
<evidence type="ECO:0000313" key="4">
    <source>
        <dbReference type="EMBL" id="CAI5437425.1"/>
    </source>
</evidence>
<dbReference type="SMART" id="SM00194">
    <property type="entry name" value="PTPc"/>
    <property type="match status" value="1"/>
</dbReference>
<dbReference type="SMART" id="SM00404">
    <property type="entry name" value="PTPc_motif"/>
    <property type="match status" value="1"/>
</dbReference>
<accession>A0A9P1I3I2</accession>
<feature type="compositionally biased region" description="Low complexity" evidence="1">
    <location>
        <begin position="258"/>
        <end position="284"/>
    </location>
</feature>
<feature type="compositionally biased region" description="Basic residues" evidence="1">
    <location>
        <begin position="238"/>
        <end position="257"/>
    </location>
</feature>
<dbReference type="GO" id="GO:0004725">
    <property type="term" value="F:protein tyrosine phosphatase activity"/>
    <property type="evidence" value="ECO:0007669"/>
    <property type="project" value="InterPro"/>
</dbReference>
<gene>
    <name evidence="4" type="ORF">CAMP_LOCUS62</name>
</gene>
<dbReference type="InterPro" id="IPR000387">
    <property type="entry name" value="Tyr_Pase_dom"/>
</dbReference>
<feature type="region of interest" description="Disordered" evidence="1">
    <location>
        <begin position="238"/>
        <end position="284"/>
    </location>
</feature>
<dbReference type="PANTHER" id="PTHR23219">
    <property type="entry name" value="TYROSINE-PROTEIN PHOSPHATASE C15H7.3-RELATED"/>
    <property type="match status" value="1"/>
</dbReference>
<dbReference type="Pfam" id="PF00102">
    <property type="entry name" value="Y_phosphatase"/>
    <property type="match status" value="1"/>
</dbReference>
<dbReference type="PROSITE" id="PS50056">
    <property type="entry name" value="TYR_PHOSPHATASE_2"/>
    <property type="match status" value="1"/>
</dbReference>